<organism evidence="1 2">
    <name type="scientific">Actinocrispum wychmicini</name>
    <dbReference type="NCBI Taxonomy" id="1213861"/>
    <lineage>
        <taxon>Bacteria</taxon>
        <taxon>Bacillati</taxon>
        <taxon>Actinomycetota</taxon>
        <taxon>Actinomycetes</taxon>
        <taxon>Pseudonocardiales</taxon>
        <taxon>Pseudonocardiaceae</taxon>
        <taxon>Actinocrispum</taxon>
    </lineage>
</organism>
<dbReference type="AlphaFoldDB" id="A0A4R2IN71"/>
<protein>
    <submittedName>
        <fullName evidence="1">Putative HAF family extracellular repeat protein</fullName>
    </submittedName>
</protein>
<name>A0A4R2IN71_9PSEU</name>
<dbReference type="RefSeq" id="WP_132125962.1">
    <property type="nucleotide sequence ID" value="NZ_SLWS01000019.1"/>
</dbReference>
<comment type="caution">
    <text evidence="1">The sequence shown here is derived from an EMBL/GenBank/DDBJ whole genome shotgun (WGS) entry which is preliminary data.</text>
</comment>
<dbReference type="EMBL" id="SLWS01000019">
    <property type="protein sequence ID" value="TCO46513.1"/>
    <property type="molecule type" value="Genomic_DNA"/>
</dbReference>
<sequence length="332" mass="33333">MIGGALLAAGVPATAAAGPTIVDLGMLPGDTDSSAVAINDGGVIVGSSTNGTRRRAVRWSTGGTITDLGVPAGDTSSSASGVNAGGVVVGYSSRPAAPPYPPYVLVYQPVRWAPDGTMTVLPLLPGTTTGMARGINDAGVVVGNSGSFPVRWEIDGTITKLPLSGSGSAQGDHINNHDVVAGWAAISSPSNQHAARWANGGFTDLGTLSGDSNSWTEGINDAGVVVGFSYPTDAERAVRWTVGGVIQQLPSLAGGGSGRANGINDSGAIVGYDGPYLGSYRHAVRWNTDGTITDLGTLSGSVDSRAQGVNAGGEIVGVSFVSGKSHAVRWPH</sequence>
<evidence type="ECO:0000313" key="2">
    <source>
        <dbReference type="Proteomes" id="UP000295680"/>
    </source>
</evidence>
<evidence type="ECO:0000313" key="1">
    <source>
        <dbReference type="EMBL" id="TCO46513.1"/>
    </source>
</evidence>
<accession>A0A4R2IN71</accession>
<reference evidence="1 2" key="1">
    <citation type="submission" date="2019-03" db="EMBL/GenBank/DDBJ databases">
        <title>Genomic Encyclopedia of Type Strains, Phase IV (KMG-IV): sequencing the most valuable type-strain genomes for metagenomic binning, comparative biology and taxonomic classification.</title>
        <authorList>
            <person name="Goeker M."/>
        </authorList>
    </citation>
    <scope>NUCLEOTIDE SEQUENCE [LARGE SCALE GENOMIC DNA]</scope>
    <source>
        <strain evidence="1 2">DSM 45934</strain>
    </source>
</reference>
<gene>
    <name evidence="1" type="ORF">EV192_11992</name>
</gene>
<dbReference type="OrthoDB" id="4310309at2"/>
<keyword evidence="2" id="KW-1185">Reference proteome</keyword>
<proteinExistence type="predicted"/>
<dbReference type="Proteomes" id="UP000295680">
    <property type="component" value="Unassembled WGS sequence"/>
</dbReference>
<dbReference type="InterPro" id="IPR014262">
    <property type="entry name" value="HAF_rpt"/>
</dbReference>
<dbReference type="NCBIfam" id="TIGR02913">
    <property type="entry name" value="HAF_rpt"/>
    <property type="match status" value="2"/>
</dbReference>